<organism evidence="1 2">
    <name type="scientific">Mytilus galloprovincialis</name>
    <name type="common">Mediterranean mussel</name>
    <dbReference type="NCBI Taxonomy" id="29158"/>
    <lineage>
        <taxon>Eukaryota</taxon>
        <taxon>Metazoa</taxon>
        <taxon>Spiralia</taxon>
        <taxon>Lophotrochozoa</taxon>
        <taxon>Mollusca</taxon>
        <taxon>Bivalvia</taxon>
        <taxon>Autobranchia</taxon>
        <taxon>Pteriomorphia</taxon>
        <taxon>Mytilida</taxon>
        <taxon>Mytiloidea</taxon>
        <taxon>Mytilidae</taxon>
        <taxon>Mytilinae</taxon>
        <taxon>Mytilus</taxon>
    </lineage>
</organism>
<reference evidence="1" key="1">
    <citation type="submission" date="2018-11" db="EMBL/GenBank/DDBJ databases">
        <authorList>
            <person name="Alioto T."/>
            <person name="Alioto T."/>
        </authorList>
    </citation>
    <scope>NUCLEOTIDE SEQUENCE</scope>
</reference>
<gene>
    <name evidence="1" type="ORF">MGAL_10B056848</name>
</gene>
<proteinExistence type="predicted"/>
<accession>A0A8B6CIT5</accession>
<evidence type="ECO:0000313" key="1">
    <source>
        <dbReference type="EMBL" id="VDI05398.1"/>
    </source>
</evidence>
<comment type="caution">
    <text evidence="1">The sequence shown here is derived from an EMBL/GenBank/DDBJ whole genome shotgun (WGS) entry which is preliminary data.</text>
</comment>
<dbReference type="AlphaFoldDB" id="A0A8B6CIT5"/>
<evidence type="ECO:0000313" key="2">
    <source>
        <dbReference type="Proteomes" id="UP000596742"/>
    </source>
</evidence>
<protein>
    <submittedName>
        <fullName evidence="1">Uncharacterized protein</fullName>
    </submittedName>
</protein>
<dbReference type="EMBL" id="UYJE01001815">
    <property type="protein sequence ID" value="VDI05398.1"/>
    <property type="molecule type" value="Genomic_DNA"/>
</dbReference>
<name>A0A8B6CIT5_MYTGA</name>
<keyword evidence="2" id="KW-1185">Reference proteome</keyword>
<sequence length="187" mass="21636">MASTLNISGGLYGYEDISKNAKKWYAICDEGICGECEKYHISMKVTRGHKMISIEDYRQIENISVNLNCETHGKKLHLYCKKHDVACFLERVKKTNQLVTTLSFKEEMRFYMESRLEIEIHHMICSLMKEVRQFGEIKVIETMTNFQLKDSKIDQAQIQIQGGSQSIQNVNLKLKEKFNIIGSKSSI</sequence>
<dbReference type="OrthoDB" id="6265224at2759"/>
<dbReference type="Proteomes" id="UP000596742">
    <property type="component" value="Unassembled WGS sequence"/>
</dbReference>